<name>A0ABW2SFU4_9BURK</name>
<organism evidence="1 2">
    <name type="scientific">Hydrogenophaga defluvii</name>
    <dbReference type="NCBI Taxonomy" id="249410"/>
    <lineage>
        <taxon>Bacteria</taxon>
        <taxon>Pseudomonadati</taxon>
        <taxon>Pseudomonadota</taxon>
        <taxon>Betaproteobacteria</taxon>
        <taxon>Burkholderiales</taxon>
        <taxon>Comamonadaceae</taxon>
        <taxon>Hydrogenophaga</taxon>
    </lineage>
</organism>
<dbReference type="EMBL" id="JBHTBZ010000051">
    <property type="protein sequence ID" value="MFC7462048.1"/>
    <property type="molecule type" value="Genomic_DNA"/>
</dbReference>
<protein>
    <submittedName>
        <fullName evidence="1">Uncharacterized protein</fullName>
    </submittedName>
</protein>
<accession>A0ABW2SFU4</accession>
<evidence type="ECO:0000313" key="1">
    <source>
        <dbReference type="EMBL" id="MFC7462048.1"/>
    </source>
</evidence>
<proteinExistence type="predicted"/>
<keyword evidence="2" id="KW-1185">Reference proteome</keyword>
<reference evidence="2" key="1">
    <citation type="journal article" date="2019" name="Int. J. Syst. Evol. Microbiol.">
        <title>The Global Catalogue of Microorganisms (GCM) 10K type strain sequencing project: providing services to taxonomists for standard genome sequencing and annotation.</title>
        <authorList>
            <consortium name="The Broad Institute Genomics Platform"/>
            <consortium name="The Broad Institute Genome Sequencing Center for Infectious Disease"/>
            <person name="Wu L."/>
            <person name="Ma J."/>
        </authorList>
    </citation>
    <scope>NUCLEOTIDE SEQUENCE [LARGE SCALE GENOMIC DNA]</scope>
    <source>
        <strain evidence="2">CCUG 53903</strain>
    </source>
</reference>
<comment type="caution">
    <text evidence="1">The sequence shown here is derived from an EMBL/GenBank/DDBJ whole genome shotgun (WGS) entry which is preliminary data.</text>
</comment>
<dbReference type="Proteomes" id="UP001596457">
    <property type="component" value="Unassembled WGS sequence"/>
</dbReference>
<dbReference type="RefSeq" id="WP_382202740.1">
    <property type="nucleotide sequence ID" value="NZ_JBHTBZ010000051.1"/>
</dbReference>
<evidence type="ECO:0000313" key="2">
    <source>
        <dbReference type="Proteomes" id="UP001596457"/>
    </source>
</evidence>
<gene>
    <name evidence="1" type="ORF">ACFQU0_16590</name>
</gene>
<sequence length="204" mass="22984">MLNHIEQADTLNEALPATDCSTTEAVGRYGTRESPLAIDQARAIIREDFLRFAGLVMTQVALPEGHAFAAVPALDLEHQLTWFLGCEVMSSNAGLSLHGHPVICDDKDDFQFRIEVRYFHPELHYRNTPRSKPRVSRQYNEGYSAHLWVDQGRPYWGMHRSLIKGNEFVRNMPSPEALAAQAVTRLHQAIQKRVMSEVGTAIAC</sequence>